<protein>
    <submittedName>
        <fullName evidence="1">Uncharacterized protein</fullName>
    </submittedName>
</protein>
<reference evidence="1" key="1">
    <citation type="submission" date="2020-04" db="EMBL/GenBank/DDBJ databases">
        <authorList>
            <person name="Chiriac C."/>
            <person name="Salcher M."/>
            <person name="Ghai R."/>
            <person name="Kavagutti S V."/>
        </authorList>
    </citation>
    <scope>NUCLEOTIDE SEQUENCE</scope>
</reference>
<dbReference type="EMBL" id="LR796288">
    <property type="protein sequence ID" value="CAB4134595.1"/>
    <property type="molecule type" value="Genomic_DNA"/>
</dbReference>
<evidence type="ECO:0000313" key="1">
    <source>
        <dbReference type="EMBL" id="CAB4134595.1"/>
    </source>
</evidence>
<organism evidence="1">
    <name type="scientific">uncultured Caudovirales phage</name>
    <dbReference type="NCBI Taxonomy" id="2100421"/>
    <lineage>
        <taxon>Viruses</taxon>
        <taxon>Duplodnaviria</taxon>
        <taxon>Heunggongvirae</taxon>
        <taxon>Uroviricota</taxon>
        <taxon>Caudoviricetes</taxon>
        <taxon>Peduoviridae</taxon>
        <taxon>Maltschvirus</taxon>
        <taxon>Maltschvirus maltsch</taxon>
    </lineage>
</organism>
<name>A0A6J5LK68_9CAUD</name>
<gene>
    <name evidence="1" type="ORF">UFOVP280_18</name>
</gene>
<sequence length="66" mass="7967">MKPITPKDKAELFYNMFEFNGYVLNQTNHETTKQFALICAEMIRIESDNIYQEQFFEQVKQEIEKL</sequence>
<proteinExistence type="predicted"/>
<accession>A0A6J5LK68</accession>